<protein>
    <submittedName>
        <fullName evidence="1">Uncharacterized protein</fullName>
    </submittedName>
</protein>
<name>A0A2G8SV34_9APHY</name>
<gene>
    <name evidence="1" type="ORF">GSI_01325</name>
</gene>
<keyword evidence="2" id="KW-1185">Reference proteome</keyword>
<accession>A0A2G8SV34</accession>
<dbReference type="AlphaFoldDB" id="A0A2G8SV34"/>
<proteinExistence type="predicted"/>
<reference evidence="1 2" key="1">
    <citation type="journal article" date="2015" name="Sci. Rep.">
        <title>Chromosome-level genome map provides insights into diverse defense mechanisms in the medicinal fungus Ganoderma sinense.</title>
        <authorList>
            <person name="Zhu Y."/>
            <person name="Xu J."/>
            <person name="Sun C."/>
            <person name="Zhou S."/>
            <person name="Xu H."/>
            <person name="Nelson D.R."/>
            <person name="Qian J."/>
            <person name="Song J."/>
            <person name="Luo H."/>
            <person name="Xiang L."/>
            <person name="Li Y."/>
            <person name="Xu Z."/>
            <person name="Ji A."/>
            <person name="Wang L."/>
            <person name="Lu S."/>
            <person name="Hayward A."/>
            <person name="Sun W."/>
            <person name="Li X."/>
            <person name="Schwartz D.C."/>
            <person name="Wang Y."/>
            <person name="Chen S."/>
        </authorList>
    </citation>
    <scope>NUCLEOTIDE SEQUENCE [LARGE SCALE GENOMIC DNA]</scope>
    <source>
        <strain evidence="1 2">ZZ0214-1</strain>
    </source>
</reference>
<evidence type="ECO:0000313" key="1">
    <source>
        <dbReference type="EMBL" id="PIL37631.1"/>
    </source>
</evidence>
<evidence type="ECO:0000313" key="2">
    <source>
        <dbReference type="Proteomes" id="UP000230002"/>
    </source>
</evidence>
<organism evidence="1 2">
    <name type="scientific">Ganoderma sinense ZZ0214-1</name>
    <dbReference type="NCBI Taxonomy" id="1077348"/>
    <lineage>
        <taxon>Eukaryota</taxon>
        <taxon>Fungi</taxon>
        <taxon>Dikarya</taxon>
        <taxon>Basidiomycota</taxon>
        <taxon>Agaricomycotina</taxon>
        <taxon>Agaricomycetes</taxon>
        <taxon>Polyporales</taxon>
        <taxon>Polyporaceae</taxon>
        <taxon>Ganoderma</taxon>
    </lineage>
</organism>
<sequence>MATCHLLYHEGAKIILRDTPVSFDEKMSEGKALALLRFIQAEHLSRCSHIRKLHVLMPTLPDILAKALVQLVPRMSSLKILVVAIEDALESHPDLLLVFSSLRSVDNLAVVNSGERSCELVRAFQSPLVDAKIYFNPTGRHSLADLSSKTPCHPLVMLQHSASTLTTLVAGFFVDSNIRLVFVRPPDVVYPALHTLVLRDCSSLSLAPYVRCCPNLAHLCVKYQDQSPWDDHFHAGPGPIPGSGLSAIQREMNLTLPERLSLELDPLTGARGEPPLRGRD</sequence>
<dbReference type="Proteomes" id="UP000230002">
    <property type="component" value="Unassembled WGS sequence"/>
</dbReference>
<dbReference type="EMBL" id="AYKW01000001">
    <property type="protein sequence ID" value="PIL37631.1"/>
    <property type="molecule type" value="Genomic_DNA"/>
</dbReference>
<comment type="caution">
    <text evidence="1">The sequence shown here is derived from an EMBL/GenBank/DDBJ whole genome shotgun (WGS) entry which is preliminary data.</text>
</comment>
<dbReference type="OrthoDB" id="2750355at2759"/>